<dbReference type="OrthoDB" id="7822595at2"/>
<keyword evidence="2 4" id="KW-0732">Signal</keyword>
<dbReference type="GO" id="GO:0042597">
    <property type="term" value="C:periplasmic space"/>
    <property type="evidence" value="ECO:0007669"/>
    <property type="project" value="UniProtKB-SubCell"/>
</dbReference>
<comment type="subcellular location">
    <subcellularLocation>
        <location evidence="1">Periplasm</location>
    </subcellularLocation>
</comment>
<evidence type="ECO:0000256" key="2">
    <source>
        <dbReference type="ARBA" id="ARBA00022729"/>
    </source>
</evidence>
<keyword evidence="6" id="KW-1185">Reference proteome</keyword>
<dbReference type="RefSeq" id="WP_149756389.1">
    <property type="nucleotide sequence ID" value="NZ_FOMS01000008.1"/>
</dbReference>
<dbReference type="CDD" id="cd13665">
    <property type="entry name" value="PBP2_TRAP_Dctp3_4"/>
    <property type="match status" value="1"/>
</dbReference>
<organism evidence="5 6">
    <name type="scientific">Roseivivax sediminis</name>
    <dbReference type="NCBI Taxonomy" id="936889"/>
    <lineage>
        <taxon>Bacteria</taxon>
        <taxon>Pseudomonadati</taxon>
        <taxon>Pseudomonadota</taxon>
        <taxon>Alphaproteobacteria</taxon>
        <taxon>Rhodobacterales</taxon>
        <taxon>Roseobacteraceae</taxon>
        <taxon>Roseivivax</taxon>
    </lineage>
</organism>
<evidence type="ECO:0000256" key="4">
    <source>
        <dbReference type="SAM" id="SignalP"/>
    </source>
</evidence>
<dbReference type="InterPro" id="IPR018389">
    <property type="entry name" value="DctP_fam"/>
</dbReference>
<dbReference type="Pfam" id="PF03480">
    <property type="entry name" value="DctP"/>
    <property type="match status" value="1"/>
</dbReference>
<evidence type="ECO:0000256" key="3">
    <source>
        <dbReference type="ARBA" id="ARBA00022764"/>
    </source>
</evidence>
<dbReference type="InterPro" id="IPR038404">
    <property type="entry name" value="TRAP_DctP_sf"/>
</dbReference>
<evidence type="ECO:0000313" key="6">
    <source>
        <dbReference type="Proteomes" id="UP000325289"/>
    </source>
</evidence>
<proteinExistence type="predicted"/>
<dbReference type="GO" id="GO:0055085">
    <property type="term" value="P:transmembrane transport"/>
    <property type="evidence" value="ECO:0007669"/>
    <property type="project" value="InterPro"/>
</dbReference>
<dbReference type="PANTHER" id="PTHR33376:SF15">
    <property type="entry name" value="BLL6794 PROTEIN"/>
    <property type="match status" value="1"/>
</dbReference>
<evidence type="ECO:0000256" key="1">
    <source>
        <dbReference type="ARBA" id="ARBA00004418"/>
    </source>
</evidence>
<reference evidence="5 6" key="1">
    <citation type="submission" date="2016-10" db="EMBL/GenBank/DDBJ databases">
        <authorList>
            <person name="Varghese N."/>
            <person name="Submissions S."/>
        </authorList>
    </citation>
    <scope>NUCLEOTIDE SEQUENCE [LARGE SCALE GENOMIC DNA]</scope>
    <source>
        <strain evidence="6">YIM D21,KCTC 23444,ACCC 10710</strain>
    </source>
</reference>
<accession>A0A1I1Z6I9</accession>
<feature type="chain" id="PRO_5009302041" evidence="4">
    <location>
        <begin position="25"/>
        <end position="341"/>
    </location>
</feature>
<dbReference type="NCBIfam" id="NF037995">
    <property type="entry name" value="TRAP_S1"/>
    <property type="match status" value="1"/>
</dbReference>
<sequence length="341" mass="36636">MNRIARTLTASAVALAAASVSVSAQETTLRLSNWLPPSHPIVKDIVVPWAEDVEEATEGRVTVEILDAALGPPPAHFDLAATGAADVTYAPHGYTPGRFGLTDIAELPLITPSSTALSVAYQRVHEEMLAEAGEHQGVKVLSVWTHGPGHLFTTGADVTPLDTVEGLKIRVGGPLPSQLAEQMGMVPLQSPSTQTYEVLSGGVADAIYFPYESVTFFNLDELLTKALRVDGGLYNTSFFMVMNQAKWESLSEEDQAAIDEVSGEALARMAGQAWDNADEAGLEAMEGSVEFHDATEEERAQIEAWSEPLYEEVRAKFEAKGVDFDAALEMLTSEAEKVASE</sequence>
<evidence type="ECO:0000313" key="5">
    <source>
        <dbReference type="EMBL" id="SFE27406.1"/>
    </source>
</evidence>
<dbReference type="Gene3D" id="3.40.190.170">
    <property type="entry name" value="Bacterial extracellular solute-binding protein, family 7"/>
    <property type="match status" value="1"/>
</dbReference>
<protein>
    <submittedName>
        <fullName evidence="5">TRAP-type C4-dicarboxylate transport system, substrate-binding protein</fullName>
    </submittedName>
</protein>
<gene>
    <name evidence="5" type="ORF">SAMN04515678_10827</name>
</gene>
<dbReference type="Proteomes" id="UP000325289">
    <property type="component" value="Unassembled WGS sequence"/>
</dbReference>
<feature type="signal peptide" evidence="4">
    <location>
        <begin position="1"/>
        <end position="24"/>
    </location>
</feature>
<dbReference type="PANTHER" id="PTHR33376">
    <property type="match status" value="1"/>
</dbReference>
<keyword evidence="3" id="KW-0574">Periplasm</keyword>
<dbReference type="AlphaFoldDB" id="A0A1I1Z6I9"/>
<name>A0A1I1Z6I9_9RHOB</name>
<dbReference type="EMBL" id="FOMS01000008">
    <property type="protein sequence ID" value="SFE27406.1"/>
    <property type="molecule type" value="Genomic_DNA"/>
</dbReference>